<sequence>MHHPAIAAALILAAALWLPDAAAASPSLFQGNSVIITPSKTSVLPQDANITSAHFYSYIGESGYFSFGWWLTATPTTNFSRCSPSQPYDWYEYTPSGSCNATTGICTVHALNYPAGPPSMATIDTNYVAWLVTVGPGQIGNLAVSYFDEAQGSFAVGSRRYLSGPGLGRDEADECKGGFARLVEIQKEWALVLGFELVDPCQSVYLD</sequence>
<reference evidence="2" key="1">
    <citation type="journal article" date="2023" name="Mol. Phylogenet. Evol.">
        <title>Genome-scale phylogeny and comparative genomics of the fungal order Sordariales.</title>
        <authorList>
            <person name="Hensen N."/>
            <person name="Bonometti L."/>
            <person name="Westerberg I."/>
            <person name="Brannstrom I.O."/>
            <person name="Guillou S."/>
            <person name="Cros-Aarteil S."/>
            <person name="Calhoun S."/>
            <person name="Haridas S."/>
            <person name="Kuo A."/>
            <person name="Mondo S."/>
            <person name="Pangilinan J."/>
            <person name="Riley R."/>
            <person name="LaButti K."/>
            <person name="Andreopoulos B."/>
            <person name="Lipzen A."/>
            <person name="Chen C."/>
            <person name="Yan M."/>
            <person name="Daum C."/>
            <person name="Ng V."/>
            <person name="Clum A."/>
            <person name="Steindorff A."/>
            <person name="Ohm R.A."/>
            <person name="Martin F."/>
            <person name="Silar P."/>
            <person name="Natvig D.O."/>
            <person name="Lalanne C."/>
            <person name="Gautier V."/>
            <person name="Ament-Velasquez S.L."/>
            <person name="Kruys A."/>
            <person name="Hutchinson M.I."/>
            <person name="Powell A.J."/>
            <person name="Barry K."/>
            <person name="Miller A.N."/>
            <person name="Grigoriev I.V."/>
            <person name="Debuchy R."/>
            <person name="Gladieux P."/>
            <person name="Hiltunen Thoren M."/>
            <person name="Johannesson H."/>
        </authorList>
    </citation>
    <scope>NUCLEOTIDE SEQUENCE</scope>
    <source>
        <strain evidence="2">CBS 955.72</strain>
    </source>
</reference>
<gene>
    <name evidence="2" type="ORF">B0T25DRAFT_303220</name>
</gene>
<dbReference type="Proteomes" id="UP001275084">
    <property type="component" value="Unassembled WGS sequence"/>
</dbReference>
<accession>A0AAJ0M951</accession>
<proteinExistence type="predicted"/>
<dbReference type="EMBL" id="JAUIQD010000007">
    <property type="protein sequence ID" value="KAK3343634.1"/>
    <property type="molecule type" value="Genomic_DNA"/>
</dbReference>
<organism evidence="2 3">
    <name type="scientific">Lasiosphaeria hispida</name>
    <dbReference type="NCBI Taxonomy" id="260671"/>
    <lineage>
        <taxon>Eukaryota</taxon>
        <taxon>Fungi</taxon>
        <taxon>Dikarya</taxon>
        <taxon>Ascomycota</taxon>
        <taxon>Pezizomycotina</taxon>
        <taxon>Sordariomycetes</taxon>
        <taxon>Sordariomycetidae</taxon>
        <taxon>Sordariales</taxon>
        <taxon>Lasiosphaeriaceae</taxon>
        <taxon>Lasiosphaeria</taxon>
    </lineage>
</organism>
<keyword evidence="1" id="KW-0732">Signal</keyword>
<keyword evidence="3" id="KW-1185">Reference proteome</keyword>
<dbReference type="AlphaFoldDB" id="A0AAJ0M951"/>
<reference evidence="2" key="2">
    <citation type="submission" date="2023-06" db="EMBL/GenBank/DDBJ databases">
        <authorList>
            <consortium name="Lawrence Berkeley National Laboratory"/>
            <person name="Haridas S."/>
            <person name="Hensen N."/>
            <person name="Bonometti L."/>
            <person name="Westerberg I."/>
            <person name="Brannstrom I.O."/>
            <person name="Guillou S."/>
            <person name="Cros-Aarteil S."/>
            <person name="Calhoun S."/>
            <person name="Kuo A."/>
            <person name="Mondo S."/>
            <person name="Pangilinan J."/>
            <person name="Riley R."/>
            <person name="Labutti K."/>
            <person name="Andreopoulos B."/>
            <person name="Lipzen A."/>
            <person name="Chen C."/>
            <person name="Yanf M."/>
            <person name="Daum C."/>
            <person name="Ng V."/>
            <person name="Clum A."/>
            <person name="Steindorff A."/>
            <person name="Ohm R."/>
            <person name="Martin F."/>
            <person name="Silar P."/>
            <person name="Natvig D."/>
            <person name="Lalanne C."/>
            <person name="Gautier V."/>
            <person name="Ament-Velasquez S.L."/>
            <person name="Kruys A."/>
            <person name="Hutchinson M.I."/>
            <person name="Powell A.J."/>
            <person name="Barry K."/>
            <person name="Miller A.N."/>
            <person name="Grigoriev I.V."/>
            <person name="Debuchy R."/>
            <person name="Gladieux P."/>
            <person name="Thoren M.H."/>
            <person name="Johannesson H."/>
        </authorList>
    </citation>
    <scope>NUCLEOTIDE SEQUENCE</scope>
    <source>
        <strain evidence="2">CBS 955.72</strain>
    </source>
</reference>
<comment type="caution">
    <text evidence="2">The sequence shown here is derived from an EMBL/GenBank/DDBJ whole genome shotgun (WGS) entry which is preliminary data.</text>
</comment>
<name>A0AAJ0M951_9PEZI</name>
<evidence type="ECO:0000256" key="1">
    <source>
        <dbReference type="SAM" id="SignalP"/>
    </source>
</evidence>
<feature type="signal peptide" evidence="1">
    <location>
        <begin position="1"/>
        <end position="24"/>
    </location>
</feature>
<evidence type="ECO:0008006" key="4">
    <source>
        <dbReference type="Google" id="ProtNLM"/>
    </source>
</evidence>
<feature type="chain" id="PRO_5042567029" description="Ecp2 effector protein domain-containing protein" evidence="1">
    <location>
        <begin position="25"/>
        <end position="207"/>
    </location>
</feature>
<evidence type="ECO:0000313" key="3">
    <source>
        <dbReference type="Proteomes" id="UP001275084"/>
    </source>
</evidence>
<protein>
    <recommendedName>
        <fullName evidence="4">Ecp2 effector protein domain-containing protein</fullName>
    </recommendedName>
</protein>
<evidence type="ECO:0000313" key="2">
    <source>
        <dbReference type="EMBL" id="KAK3343634.1"/>
    </source>
</evidence>